<reference evidence="6" key="2">
    <citation type="submission" date="2025-09" db="UniProtKB">
        <authorList>
            <consortium name="Ensembl"/>
        </authorList>
    </citation>
    <scope>IDENTIFICATION</scope>
</reference>
<dbReference type="OMA" id="MPARNCK"/>
<dbReference type="KEGG" id="kmr:108235044"/>
<organism evidence="6 7">
    <name type="scientific">Kryptolebias marmoratus</name>
    <name type="common">Mangrove killifish</name>
    <name type="synonym">Rivulus marmoratus</name>
    <dbReference type="NCBI Taxonomy" id="37003"/>
    <lineage>
        <taxon>Eukaryota</taxon>
        <taxon>Metazoa</taxon>
        <taxon>Chordata</taxon>
        <taxon>Craniata</taxon>
        <taxon>Vertebrata</taxon>
        <taxon>Euteleostomi</taxon>
        <taxon>Actinopterygii</taxon>
        <taxon>Neopterygii</taxon>
        <taxon>Teleostei</taxon>
        <taxon>Neoteleostei</taxon>
        <taxon>Acanthomorphata</taxon>
        <taxon>Ovalentaria</taxon>
        <taxon>Atherinomorphae</taxon>
        <taxon>Cyprinodontiformes</taxon>
        <taxon>Rivulidae</taxon>
        <taxon>Kryptolebias</taxon>
    </lineage>
</organism>
<evidence type="ECO:0000256" key="4">
    <source>
        <dbReference type="ARBA" id="ARBA00023136"/>
    </source>
</evidence>
<dbReference type="OrthoDB" id="438211at2759"/>
<feature type="transmembrane region" description="Helical" evidence="5">
    <location>
        <begin position="52"/>
        <end position="71"/>
    </location>
</feature>
<evidence type="ECO:0000256" key="5">
    <source>
        <dbReference type="SAM" id="Phobius"/>
    </source>
</evidence>
<dbReference type="InterPro" id="IPR018499">
    <property type="entry name" value="Tetraspanin/Peripherin"/>
</dbReference>
<accession>A0A3Q3AKQ8</accession>
<evidence type="ECO:0000313" key="6">
    <source>
        <dbReference type="Ensembl" id="ENSKMAP00000016901.1"/>
    </source>
</evidence>
<sequence length="259" mass="29272">MGKVNVCLKRTYIGVICVIGTILILLLGLTIYAHSHFLDSEEVEVNQGLLFNYVFCTINLIIVIIGGFGVWKEKKWALIVFAVGATLIFLFLLGHEIYFQLGKEQIENTIRNFYITILPLANATEWELTFLNHTQTKFQCCGVESYRDWENNIPESCVCDDESTNPCMVAPRDINVLMRGQNIRIYSKPCLPLVIEEDLHVLQVTSGLRVGFMSLWVLSVGLCAAILCQIYKKLETPPVVYSSEARTGNYSCLIEAPDY</sequence>
<dbReference type="SUPFAM" id="SSF48652">
    <property type="entry name" value="Tetraspanin"/>
    <property type="match status" value="1"/>
</dbReference>
<name>A0A3Q3AKQ8_KRYMA</name>
<evidence type="ECO:0000256" key="1">
    <source>
        <dbReference type="ARBA" id="ARBA00004141"/>
    </source>
</evidence>
<keyword evidence="3 5" id="KW-1133">Transmembrane helix</keyword>
<proteinExistence type="predicted"/>
<feature type="transmembrane region" description="Helical" evidence="5">
    <location>
        <begin position="76"/>
        <end position="94"/>
    </location>
</feature>
<dbReference type="GeneTree" id="ENSGT00940000174996"/>
<protein>
    <submittedName>
        <fullName evidence="6">Tetraspanin-6-like</fullName>
    </submittedName>
</protein>
<dbReference type="RefSeq" id="XP_017270250.1">
    <property type="nucleotide sequence ID" value="XM_017414761.3"/>
</dbReference>
<evidence type="ECO:0000256" key="2">
    <source>
        <dbReference type="ARBA" id="ARBA00022692"/>
    </source>
</evidence>
<evidence type="ECO:0000313" key="7">
    <source>
        <dbReference type="Proteomes" id="UP000264800"/>
    </source>
</evidence>
<reference evidence="6" key="1">
    <citation type="submission" date="2025-08" db="UniProtKB">
        <authorList>
            <consortium name="Ensembl"/>
        </authorList>
    </citation>
    <scope>IDENTIFICATION</scope>
</reference>
<feature type="transmembrane region" description="Helical" evidence="5">
    <location>
        <begin position="12"/>
        <end position="32"/>
    </location>
</feature>
<dbReference type="Proteomes" id="UP000264800">
    <property type="component" value="Unplaced"/>
</dbReference>
<dbReference type="InterPro" id="IPR008952">
    <property type="entry name" value="Tetraspanin_EC2_sf"/>
</dbReference>
<dbReference type="GeneID" id="108235044"/>
<comment type="subcellular location">
    <subcellularLocation>
        <location evidence="1">Membrane</location>
        <topology evidence="1">Multi-pass membrane protein</topology>
    </subcellularLocation>
</comment>
<keyword evidence="4 5" id="KW-0472">Membrane</keyword>
<dbReference type="Gene3D" id="1.10.1450.10">
    <property type="entry name" value="Tetraspanin"/>
    <property type="match status" value="1"/>
</dbReference>
<keyword evidence="7" id="KW-1185">Reference proteome</keyword>
<keyword evidence="2 5" id="KW-0812">Transmembrane</keyword>
<dbReference type="Pfam" id="PF00335">
    <property type="entry name" value="Tetraspanin"/>
    <property type="match status" value="1"/>
</dbReference>
<evidence type="ECO:0000256" key="3">
    <source>
        <dbReference type="ARBA" id="ARBA00022989"/>
    </source>
</evidence>
<dbReference type="Ensembl" id="ENSKMAT00000017136.1">
    <property type="protein sequence ID" value="ENSKMAP00000016901.1"/>
    <property type="gene ID" value="ENSKMAG00000012615.1"/>
</dbReference>
<dbReference type="GO" id="GO:0016020">
    <property type="term" value="C:membrane"/>
    <property type="evidence" value="ECO:0007669"/>
    <property type="project" value="UniProtKB-SubCell"/>
</dbReference>
<dbReference type="AlphaFoldDB" id="A0A3Q3AKQ8"/>